<evidence type="ECO:0000313" key="2">
    <source>
        <dbReference type="Proteomes" id="UP000316443"/>
    </source>
</evidence>
<proteinExistence type="predicted"/>
<evidence type="ECO:0008006" key="3">
    <source>
        <dbReference type="Google" id="ProtNLM"/>
    </source>
</evidence>
<comment type="caution">
    <text evidence="1">The sequence shown here is derived from an EMBL/GenBank/DDBJ whole genome shotgun (WGS) entry which is preliminary data.</text>
</comment>
<reference evidence="1 2" key="1">
    <citation type="submission" date="2019-01" db="EMBL/GenBank/DDBJ databases">
        <title>Coherence of Microcystis species and biogeography revealed through population genomics.</title>
        <authorList>
            <person name="Perez-Carrascal O.M."/>
            <person name="Terrat Y."/>
            <person name="Giani A."/>
            <person name="Fortin N."/>
            <person name="Tromas N."/>
            <person name="Shapiro B.J."/>
        </authorList>
    </citation>
    <scope>NUCLEOTIDE SEQUENCE [LARGE SCALE GENOMIC DNA]</scope>
    <source>
        <strain evidence="1">Ma_QC_C_20070703_M131</strain>
    </source>
</reference>
<sequence length="108" mass="11632">MAMNKLIEIRCPNCGSVAQRLLSDRLPAGYKCPARQVAQTECPVCDYFIAMCWQNGAVLEAYAPGIQGNTAAAVPPQTQPAIAHWSLSSVFKVALSPQESRKLLSGQP</sequence>
<evidence type="ECO:0000313" key="1">
    <source>
        <dbReference type="EMBL" id="TRT53583.1"/>
    </source>
</evidence>
<accession>A0A551XXZ9</accession>
<dbReference type="AlphaFoldDB" id="A0A551XXZ9"/>
<dbReference type="Proteomes" id="UP000316443">
    <property type="component" value="Unassembled WGS sequence"/>
</dbReference>
<organism evidence="1 2">
    <name type="scientific">Microcystis aeruginosa Ma_QC_C_20070703_M131</name>
    <dbReference type="NCBI Taxonomy" id="2486263"/>
    <lineage>
        <taxon>Bacteria</taxon>
        <taxon>Bacillati</taxon>
        <taxon>Cyanobacteriota</taxon>
        <taxon>Cyanophyceae</taxon>
        <taxon>Oscillatoriophycideae</taxon>
        <taxon>Chroococcales</taxon>
        <taxon>Microcystaceae</taxon>
        <taxon>Microcystis</taxon>
    </lineage>
</organism>
<dbReference type="EMBL" id="SFCA01000146">
    <property type="protein sequence ID" value="TRT53583.1"/>
    <property type="molecule type" value="Genomic_DNA"/>
</dbReference>
<name>A0A551XXZ9_MICAE</name>
<gene>
    <name evidence="1" type="ORF">EWV85_14150</name>
</gene>
<protein>
    <recommendedName>
        <fullName evidence="3">Replication restart DNA helicase PriA</fullName>
    </recommendedName>
</protein>